<dbReference type="EMBL" id="PECK01000012">
    <property type="protein sequence ID" value="TDZ90030.1"/>
    <property type="molecule type" value="Genomic_DNA"/>
</dbReference>
<sequence length="56" mass="5932">MGTIVGRPVYRTESRSGGGILTRENIVSAQHNGNTGHLVSGVTSHSRLVDNSQEVV</sequence>
<name>A0A4R8S7R9_9MYCO</name>
<evidence type="ECO:0000313" key="3">
    <source>
        <dbReference type="EMBL" id="TDZ99995.1"/>
    </source>
</evidence>
<accession>A0A4R8S7R9</accession>
<protein>
    <submittedName>
        <fullName evidence="2">Uncharacterized protein</fullName>
    </submittedName>
</protein>
<comment type="caution">
    <text evidence="2">The sequence shown here is derived from an EMBL/GenBank/DDBJ whole genome shotgun (WGS) entry which is preliminary data.</text>
</comment>
<keyword evidence="4" id="KW-1185">Reference proteome</keyword>
<evidence type="ECO:0000313" key="4">
    <source>
        <dbReference type="Proteomes" id="UP000294844"/>
    </source>
</evidence>
<dbReference type="AlphaFoldDB" id="A0A4R8S7R9"/>
<evidence type="ECO:0000313" key="2">
    <source>
        <dbReference type="EMBL" id="TDZ90030.1"/>
    </source>
</evidence>
<dbReference type="Proteomes" id="UP000295685">
    <property type="component" value="Unassembled WGS sequence"/>
</dbReference>
<reference evidence="4 5" key="1">
    <citation type="journal article" date="2019" name="Sci. Rep.">
        <title>Extended insight into the Mycobacterium chelonae-abscessus complex through whole genome sequencing of Mycobacterium salmoniphilum outbreak and Mycobacterium salmoniphilum-like strains.</title>
        <authorList>
            <person name="Behra P.R.K."/>
            <person name="Das S."/>
            <person name="Pettersson B.M.F."/>
            <person name="Shirreff L."/>
            <person name="DuCote T."/>
            <person name="Jacobsson K.G."/>
            <person name="Ennis D.G."/>
            <person name="Kirsebom L.A."/>
        </authorList>
    </citation>
    <scope>NUCLEOTIDE SEQUENCE [LARGE SCALE GENOMIC DNA]</scope>
    <source>
        <strain evidence="3 4">CCUG 60883</strain>
        <strain evidence="2 5">CCUG 60885</strain>
    </source>
</reference>
<gene>
    <name evidence="3" type="ORF">CCUG60883_04679</name>
    <name evidence="2" type="ORF">CCUG60885_04676</name>
</gene>
<dbReference type="Proteomes" id="UP000294844">
    <property type="component" value="Unassembled WGS sequence"/>
</dbReference>
<evidence type="ECO:0000256" key="1">
    <source>
        <dbReference type="SAM" id="MobiDB-lite"/>
    </source>
</evidence>
<organism evidence="2 5">
    <name type="scientific">Mycobacteroides salmoniphilum</name>
    <dbReference type="NCBI Taxonomy" id="404941"/>
    <lineage>
        <taxon>Bacteria</taxon>
        <taxon>Bacillati</taxon>
        <taxon>Actinomycetota</taxon>
        <taxon>Actinomycetes</taxon>
        <taxon>Mycobacteriales</taxon>
        <taxon>Mycobacteriaceae</taxon>
        <taxon>Mycobacteroides</taxon>
    </lineage>
</organism>
<feature type="region of interest" description="Disordered" evidence="1">
    <location>
        <begin position="34"/>
        <end position="56"/>
    </location>
</feature>
<proteinExistence type="predicted"/>
<evidence type="ECO:0000313" key="5">
    <source>
        <dbReference type="Proteomes" id="UP000295685"/>
    </source>
</evidence>
<dbReference type="EMBL" id="PECM01000015">
    <property type="protein sequence ID" value="TDZ99995.1"/>
    <property type="molecule type" value="Genomic_DNA"/>
</dbReference>